<evidence type="ECO:0000256" key="2">
    <source>
        <dbReference type="SAM" id="Phobius"/>
    </source>
</evidence>
<evidence type="ECO:0000259" key="3">
    <source>
        <dbReference type="Pfam" id="PF19922"/>
    </source>
</evidence>
<dbReference type="RefSeq" id="WP_394488170.1">
    <property type="nucleotide sequence ID" value="NZ_JBIGIA010000007.1"/>
</dbReference>
<proteinExistence type="predicted"/>
<keyword evidence="2" id="KW-1133">Transmembrane helix</keyword>
<accession>A0ABW7G5V7</accession>
<dbReference type="EMBL" id="JBIGIA010000007">
    <property type="protein sequence ID" value="MFG6457330.1"/>
    <property type="molecule type" value="Genomic_DNA"/>
</dbReference>
<comment type="caution">
    <text evidence="4">The sequence shown here is derived from an EMBL/GenBank/DDBJ whole genome shotgun (WGS) entry which is preliminary data.</text>
</comment>
<keyword evidence="5" id="KW-1185">Reference proteome</keyword>
<keyword evidence="2" id="KW-0472">Membrane</keyword>
<evidence type="ECO:0000313" key="5">
    <source>
        <dbReference type="Proteomes" id="UP001606305"/>
    </source>
</evidence>
<evidence type="ECO:0000256" key="1">
    <source>
        <dbReference type="SAM" id="MobiDB-lite"/>
    </source>
</evidence>
<name>A0ABW7G5V7_9BURK</name>
<feature type="transmembrane region" description="Helical" evidence="2">
    <location>
        <begin position="209"/>
        <end position="227"/>
    </location>
</feature>
<dbReference type="InterPro" id="IPR045547">
    <property type="entry name" value="bpX6"/>
</dbReference>
<feature type="region of interest" description="Disordered" evidence="1">
    <location>
        <begin position="183"/>
        <end position="203"/>
    </location>
</feature>
<reference evidence="4 5" key="1">
    <citation type="submission" date="2024-09" db="EMBL/GenBank/DDBJ databases">
        <title>Novel species of the genus Pelomonas and Roseateles isolated from streams.</title>
        <authorList>
            <person name="Lu H."/>
        </authorList>
    </citation>
    <scope>NUCLEOTIDE SEQUENCE [LARGE SCALE GENOMIC DNA]</scope>
    <source>
        <strain evidence="4 5">BYS96W</strain>
    </source>
</reference>
<keyword evidence="2" id="KW-0812">Transmembrane</keyword>
<organism evidence="4 5">
    <name type="scientific">Pelomonas nitida</name>
    <dbReference type="NCBI Taxonomy" id="3299027"/>
    <lineage>
        <taxon>Bacteria</taxon>
        <taxon>Pseudomonadati</taxon>
        <taxon>Pseudomonadota</taxon>
        <taxon>Betaproteobacteria</taxon>
        <taxon>Burkholderiales</taxon>
        <taxon>Sphaerotilaceae</taxon>
        <taxon>Roseateles</taxon>
    </lineage>
</organism>
<dbReference type="Proteomes" id="UP001606305">
    <property type="component" value="Unassembled WGS sequence"/>
</dbReference>
<gene>
    <name evidence="4" type="ORF">ACG00X_10850</name>
</gene>
<feature type="compositionally biased region" description="Low complexity" evidence="1">
    <location>
        <begin position="183"/>
        <end position="201"/>
    </location>
</feature>
<protein>
    <submittedName>
        <fullName evidence="4">BpX6 domain-containing protein</fullName>
    </submittedName>
</protein>
<sequence>MTEHDSLTAPADVAHPTLSGRRLVAALWWPAAWLPEAARRRQVLAHWAAGATLHRFADGDLQSLPVPRPLDCDRLRAWPLQRTAGALCSAALQPADLAGRPTADVWLAEGGRLRALHLRDADVVDPADWLDADIPLITPLDLSLPEPPRQLVAEARPLHDILGPGVPRAPSPEAQRLMQALQATRPAAGTTPPAPATTPRGWRPGRSSGVMLALLAGAALLALIAGLGSGGGGWGTVLLLGAAGYLLTPAGGKRGSGQAASPGAATAASTAAAPGLRARRPLGRLVPPRWRQWAARLSLTTGLARLLGAQHAAYMRRMLAMFDEGRLDDALRHAVPLGGNGQSLGQSFGRLGPRSDLQLGDGVGARASVDFGPELERHLRTLYRRAAQQLEAAGRLDEAVFVLAELMQLRQEALDLLERHGRAADAAELAFRWDLPAAQIVRLYAVAGDWRRAVLVARRDNAFAAAVDLLQSRWPDAAAQLRSAWAQALTARGCWLEAVQVLWPLAAERGQALAWLDTASAAGGAVAVRALAWRAHGWPDTLPAHEALAEALQTDAGLAAERQALIDELLRLPKPVSPATRRLATLMAGPTLADALSGSAGGRDLAQLRALVELAGDAALSADLPTLKAGALPAPRPLQQAKEAVHCELPPGGLQAVLDAVPLPDGELLLALGESGAVRLDARGRRLAHFAAPAHQLVPADGGGSALALARRDDAWRVSRLDITSGRWTDLGMHRLDAFAHRFDGTGWTVATGRRVDVLDVQSPQLRDVLWRVADLPGPVLQIERDDSKEYWWLGPPTPDAHAQQWIYLHAGRRLLSRLEAPPSTPPALTRGMVAGHGLVDLLLAQPADARARVHLRHVASEGGLQGEGIVLEGAEVKAAAQDWLLMARFDGEHDLLELAHWQTGRLHARWHWPEADAPVARFHDGRWLLTDARGRVAVLDTATGHQQRASA</sequence>
<dbReference type="Pfam" id="PF19922">
    <property type="entry name" value="bpX6"/>
    <property type="match status" value="1"/>
</dbReference>
<feature type="domain" description="MoxR-vWA-beta-propeller ternary system" evidence="3">
    <location>
        <begin position="14"/>
        <end position="180"/>
    </location>
</feature>
<evidence type="ECO:0000313" key="4">
    <source>
        <dbReference type="EMBL" id="MFG6457330.1"/>
    </source>
</evidence>